<dbReference type="SUPFAM" id="SSF55729">
    <property type="entry name" value="Acyl-CoA N-acyltransferases (Nat)"/>
    <property type="match status" value="1"/>
</dbReference>
<dbReference type="GO" id="GO:0009372">
    <property type="term" value="P:quorum sensing"/>
    <property type="evidence" value="ECO:0007669"/>
    <property type="project" value="UniProtKB-UniRule"/>
</dbReference>
<dbReference type="PANTHER" id="PTHR39322:SF1">
    <property type="entry name" value="ISOVALERYL-HOMOSERINE LACTONE SYNTHASE"/>
    <property type="match status" value="1"/>
</dbReference>
<keyword evidence="2 6" id="KW-0808">Transferase</keyword>
<dbReference type="InterPro" id="IPR001690">
    <property type="entry name" value="Autoind_synthase"/>
</dbReference>
<sequence>MVRGCGVSYASLAMFKIHIVNWSNRKAYEEPLERHFRLRHQIYVGERNWRQVERPIPLEIDAFDNADAIYLLGIDDNGNLCGGSRFVPTLKPHLLSDVFPMLADGDVPRGHDIYEWTRIFVAPLLRKPGEPSLAAGIVLCGLLEAAFVLGIQQISVVCETFWLDRLERLGWPIKRLGPTIDHPDGAIIALLIQVTEAALASSRAAYGLDDVSVLAACQLKNSQKPEPPAIVIQA</sequence>
<protein>
    <recommendedName>
        <fullName evidence="6">Acyl-homoserine-lactone synthase</fullName>
        <ecNumber evidence="6">2.3.1.184</ecNumber>
    </recommendedName>
    <alternativeName>
        <fullName evidence="6">Autoinducer synthesis protein</fullName>
    </alternativeName>
</protein>
<evidence type="ECO:0000313" key="7">
    <source>
        <dbReference type="EMBL" id="TDR34849.1"/>
    </source>
</evidence>
<dbReference type="EC" id="2.3.1.184" evidence="6"/>
<comment type="catalytic activity">
    <reaction evidence="6">
        <text>a fatty acyl-[ACP] + S-adenosyl-L-methionine = an N-acyl-L-homoserine lactone + S-methyl-5'-thioadenosine + holo-[ACP] + H(+)</text>
        <dbReference type="Rhea" id="RHEA:10096"/>
        <dbReference type="Rhea" id="RHEA-COMP:9685"/>
        <dbReference type="Rhea" id="RHEA-COMP:14125"/>
        <dbReference type="ChEBI" id="CHEBI:15378"/>
        <dbReference type="ChEBI" id="CHEBI:17509"/>
        <dbReference type="ChEBI" id="CHEBI:55474"/>
        <dbReference type="ChEBI" id="CHEBI:59789"/>
        <dbReference type="ChEBI" id="CHEBI:64479"/>
        <dbReference type="ChEBI" id="CHEBI:138651"/>
        <dbReference type="EC" id="2.3.1.184"/>
    </reaction>
</comment>
<dbReference type="PROSITE" id="PS51187">
    <property type="entry name" value="AUTOINDUCER_SYNTH_2"/>
    <property type="match status" value="1"/>
</dbReference>
<keyword evidence="4 5" id="KW-0071">Autoinducer synthesis</keyword>
<evidence type="ECO:0000313" key="8">
    <source>
        <dbReference type="Proteomes" id="UP000294958"/>
    </source>
</evidence>
<dbReference type="EMBL" id="SNZF01000012">
    <property type="protein sequence ID" value="TDR34849.1"/>
    <property type="molecule type" value="Genomic_DNA"/>
</dbReference>
<dbReference type="Proteomes" id="UP000294958">
    <property type="component" value="Unassembled WGS sequence"/>
</dbReference>
<keyword evidence="3 6" id="KW-0949">S-adenosyl-L-methionine</keyword>
<dbReference type="GO" id="GO:0007165">
    <property type="term" value="P:signal transduction"/>
    <property type="evidence" value="ECO:0007669"/>
    <property type="project" value="TreeGrafter"/>
</dbReference>
<keyword evidence="1 5" id="KW-0673">Quorum sensing</keyword>
<dbReference type="AlphaFoldDB" id="A0A4R6YFC8"/>
<comment type="similarity">
    <text evidence="5 6">Belongs to the autoinducer synthase family.</text>
</comment>
<name>A0A4R6YFC8_9HYPH</name>
<reference evidence="7 8" key="1">
    <citation type="submission" date="2019-03" db="EMBL/GenBank/DDBJ databases">
        <title>Genomic Encyclopedia of Type Strains, Phase IV (KMG-IV): sequencing the most valuable type-strain genomes for metagenomic binning, comparative biology and taxonomic classification.</title>
        <authorList>
            <person name="Goeker M."/>
        </authorList>
    </citation>
    <scope>NUCLEOTIDE SEQUENCE [LARGE SCALE GENOMIC DNA]</scope>
    <source>
        <strain evidence="7 8">DSM 11603</strain>
    </source>
</reference>
<gene>
    <name evidence="7" type="ORF">DES43_11261</name>
</gene>
<evidence type="ECO:0000256" key="6">
    <source>
        <dbReference type="RuleBase" id="RU361135"/>
    </source>
</evidence>
<evidence type="ECO:0000256" key="1">
    <source>
        <dbReference type="ARBA" id="ARBA00022654"/>
    </source>
</evidence>
<keyword evidence="8" id="KW-1185">Reference proteome</keyword>
<dbReference type="GO" id="GO:0061579">
    <property type="term" value="F:N-acyl homoserine lactone synthase activity"/>
    <property type="evidence" value="ECO:0007669"/>
    <property type="project" value="UniProtKB-UniRule"/>
</dbReference>
<dbReference type="PRINTS" id="PR01549">
    <property type="entry name" value="AUTOINDCRSYN"/>
</dbReference>
<comment type="caution">
    <text evidence="7">The sequence shown here is derived from an EMBL/GenBank/DDBJ whole genome shotgun (WGS) entry which is preliminary data.</text>
</comment>
<evidence type="ECO:0000256" key="4">
    <source>
        <dbReference type="ARBA" id="ARBA00022929"/>
    </source>
</evidence>
<accession>A0A4R6YFC8</accession>
<evidence type="ECO:0000256" key="3">
    <source>
        <dbReference type="ARBA" id="ARBA00022691"/>
    </source>
</evidence>
<dbReference type="Gene3D" id="3.40.630.30">
    <property type="match status" value="1"/>
</dbReference>
<dbReference type="PANTHER" id="PTHR39322">
    <property type="entry name" value="ACYL-HOMOSERINE-LACTONE SYNTHASE"/>
    <property type="match status" value="1"/>
</dbReference>
<evidence type="ECO:0000256" key="2">
    <source>
        <dbReference type="ARBA" id="ARBA00022679"/>
    </source>
</evidence>
<organism evidence="7 8">
    <name type="scientific">Aquamicrobium defluvii</name>
    <dbReference type="NCBI Taxonomy" id="69279"/>
    <lineage>
        <taxon>Bacteria</taxon>
        <taxon>Pseudomonadati</taxon>
        <taxon>Pseudomonadota</taxon>
        <taxon>Alphaproteobacteria</taxon>
        <taxon>Hyphomicrobiales</taxon>
        <taxon>Phyllobacteriaceae</taxon>
        <taxon>Aquamicrobium</taxon>
    </lineage>
</organism>
<dbReference type="Pfam" id="PF00765">
    <property type="entry name" value="Autoind_synth"/>
    <property type="match status" value="1"/>
</dbReference>
<proteinExistence type="inferred from homology"/>
<dbReference type="InterPro" id="IPR016181">
    <property type="entry name" value="Acyl_CoA_acyltransferase"/>
</dbReference>
<evidence type="ECO:0000256" key="5">
    <source>
        <dbReference type="PROSITE-ProRule" id="PRU00533"/>
    </source>
</evidence>